<dbReference type="Ensembl" id="ENSMMOT00000010474.1">
    <property type="protein sequence ID" value="ENSMMOP00000010294.1"/>
    <property type="gene ID" value="ENSMMOG00000007946.1"/>
</dbReference>
<accession>A0A3Q3WN11</accession>
<keyword evidence="3" id="KW-1185">Reference proteome</keyword>
<keyword evidence="1" id="KW-0732">Signal</keyword>
<reference evidence="2" key="1">
    <citation type="submission" date="2025-08" db="UniProtKB">
        <authorList>
            <consortium name="Ensembl"/>
        </authorList>
    </citation>
    <scope>IDENTIFICATION</scope>
</reference>
<evidence type="ECO:0000256" key="1">
    <source>
        <dbReference type="SAM" id="SignalP"/>
    </source>
</evidence>
<feature type="signal peptide" evidence="1">
    <location>
        <begin position="1"/>
        <end position="16"/>
    </location>
</feature>
<reference evidence="2" key="2">
    <citation type="submission" date="2025-09" db="UniProtKB">
        <authorList>
            <consortium name="Ensembl"/>
        </authorList>
    </citation>
    <scope>IDENTIFICATION</scope>
</reference>
<sequence length="76" mass="8621">MKICLVLLLLLPLCSAQFLIHCYGNDFLMVNNMQLDCAGKVKQACYTKRNNEKGCTPLKNCSRDGWTCCYTDYCNA</sequence>
<evidence type="ECO:0000313" key="2">
    <source>
        <dbReference type="Ensembl" id="ENSMMOP00000010294.1"/>
    </source>
</evidence>
<name>A0A3Q3WN11_MOLML</name>
<feature type="chain" id="PRO_5018668920" evidence="1">
    <location>
        <begin position="17"/>
        <end position="76"/>
    </location>
</feature>
<evidence type="ECO:0000313" key="3">
    <source>
        <dbReference type="Proteomes" id="UP000261620"/>
    </source>
</evidence>
<proteinExistence type="predicted"/>
<organism evidence="2 3">
    <name type="scientific">Mola mola</name>
    <name type="common">Ocean sunfish</name>
    <name type="synonym">Tetraodon mola</name>
    <dbReference type="NCBI Taxonomy" id="94237"/>
    <lineage>
        <taxon>Eukaryota</taxon>
        <taxon>Metazoa</taxon>
        <taxon>Chordata</taxon>
        <taxon>Craniata</taxon>
        <taxon>Vertebrata</taxon>
        <taxon>Euteleostomi</taxon>
        <taxon>Actinopterygii</taxon>
        <taxon>Neopterygii</taxon>
        <taxon>Teleostei</taxon>
        <taxon>Neoteleostei</taxon>
        <taxon>Acanthomorphata</taxon>
        <taxon>Eupercaria</taxon>
        <taxon>Tetraodontiformes</taxon>
        <taxon>Molidae</taxon>
        <taxon>Mola</taxon>
    </lineage>
</organism>
<dbReference type="AlphaFoldDB" id="A0A3Q3WN11"/>
<dbReference type="STRING" id="94237.ENSMMOP00000010294"/>
<protein>
    <submittedName>
        <fullName evidence="2">Uncharacterized protein</fullName>
    </submittedName>
</protein>
<dbReference type="Proteomes" id="UP000261620">
    <property type="component" value="Unplaced"/>
</dbReference>
<dbReference type="OMA" id="CCHTNRC"/>